<evidence type="ECO:0000256" key="12">
    <source>
        <dbReference type="SAM" id="MobiDB-lite"/>
    </source>
</evidence>
<dbReference type="InterPro" id="IPR036291">
    <property type="entry name" value="NAD(P)-bd_dom_sf"/>
</dbReference>
<dbReference type="PANTHER" id="PTHR32092:SF5">
    <property type="entry name" value="6-PHOSPHO-BETA-GLUCOSIDASE"/>
    <property type="match status" value="1"/>
</dbReference>
<sequence>MKLTILGGGGFRVPLVYEAVATGATGLQVDEIALQDVDPDRLRTIAEVIEGLRAQLEADGRISHAPRLVATTDLRDAVTAADFVFSAVRVGGAEARTVDERVALGLGLLGQETIGPGGLAYALRTLPVALDIARTVAEVAPAAWVINFTNPAGIVTEAMRGVLGDRVVGICDTPIGLVRRVGRLLDVDLVAGERGAEVDYVGLNHLGWLRSVTVDGTDRLSDLLADDAALEEIEEARLIGKDWVRADGALPNEYLYYYLHTASAIDRITGSATTRGEFLAKQQGDFYLAAGSADAAGNAHTSTSAAPSTGAPSTGGAPYGDARSADADSATSTGTGAVPSADACCSSPLDLWRETLHEREATYMAESRDEERREEDVAGGGYQEVALRLMTALATGRRERMILDVGNIGADRQEAPASERIVPELPADAVLEVLCEVGGDGVHPLPIGPVELGRLGMMSSLRAAERKILDAARTGSRDAAWQGFSMHPLVSSPELGAKLLEGYIAGHPQIAELLDGGGPRGSAPSEPTR</sequence>
<keyword evidence="6 11" id="KW-0326">Glycosidase</keyword>
<dbReference type="EMBL" id="NRGR01000022">
    <property type="protein sequence ID" value="PCC38488.1"/>
    <property type="molecule type" value="Genomic_DNA"/>
</dbReference>
<dbReference type="RefSeq" id="WP_096197519.1">
    <property type="nucleotide sequence ID" value="NZ_JBQQNZ010000034.1"/>
</dbReference>
<protein>
    <submittedName>
        <fullName evidence="14">6-phospho-beta-glucosidase</fullName>
    </submittedName>
</protein>
<dbReference type="PANTHER" id="PTHR32092">
    <property type="entry name" value="6-PHOSPHO-BETA-GLUCOSIDASE-RELATED"/>
    <property type="match status" value="1"/>
</dbReference>
<keyword evidence="2 9" id="KW-0479">Metal-binding</keyword>
<dbReference type="GO" id="GO:0004553">
    <property type="term" value="F:hydrolase activity, hydrolyzing O-glycosyl compounds"/>
    <property type="evidence" value="ECO:0007669"/>
    <property type="project" value="InterPro"/>
</dbReference>
<keyword evidence="4 11" id="KW-0520">NAD</keyword>
<feature type="binding site" evidence="8">
    <location>
        <position position="150"/>
    </location>
    <ligand>
        <name>substrate</name>
    </ligand>
</feature>
<keyword evidence="9" id="KW-0170">Cobalt</keyword>
<comment type="similarity">
    <text evidence="1 11">Belongs to the glycosyl hydrolase 4 family.</text>
</comment>
<gene>
    <name evidence="14" type="ORF">CIK66_13775</name>
</gene>
<organism evidence="14 15">
    <name type="scientific">Brachybacterium alimentarium</name>
    <dbReference type="NCBI Taxonomy" id="47845"/>
    <lineage>
        <taxon>Bacteria</taxon>
        <taxon>Bacillati</taxon>
        <taxon>Actinomycetota</taxon>
        <taxon>Actinomycetes</taxon>
        <taxon>Micrococcales</taxon>
        <taxon>Dermabacteraceae</taxon>
        <taxon>Brachybacterium</taxon>
    </lineage>
</organism>
<comment type="cofactor">
    <cofactor evidence="11">
        <name>NAD(+)</name>
        <dbReference type="ChEBI" id="CHEBI:57540"/>
    </cofactor>
    <text evidence="11">Binds 1 NAD(+) per subunit.</text>
</comment>
<dbReference type="Proteomes" id="UP000218598">
    <property type="component" value="Unassembled WGS sequence"/>
</dbReference>
<feature type="binding site" evidence="8">
    <location>
        <position position="96"/>
    </location>
    <ligand>
        <name>substrate</name>
    </ligand>
</feature>
<dbReference type="InterPro" id="IPR001088">
    <property type="entry name" value="Glyco_hydro_4"/>
</dbReference>
<evidence type="ECO:0000256" key="6">
    <source>
        <dbReference type="ARBA" id="ARBA00023295"/>
    </source>
</evidence>
<evidence type="ECO:0000313" key="14">
    <source>
        <dbReference type="EMBL" id="PCC38488.1"/>
    </source>
</evidence>
<evidence type="ECO:0000256" key="1">
    <source>
        <dbReference type="ARBA" id="ARBA00010141"/>
    </source>
</evidence>
<keyword evidence="9" id="KW-0533">Nickel</keyword>
<dbReference type="GO" id="GO:0005975">
    <property type="term" value="P:carbohydrate metabolic process"/>
    <property type="evidence" value="ECO:0007669"/>
    <property type="project" value="InterPro"/>
</dbReference>
<evidence type="ECO:0000256" key="7">
    <source>
        <dbReference type="PIRSR" id="PIRSR601088-1"/>
    </source>
</evidence>
<evidence type="ECO:0000256" key="4">
    <source>
        <dbReference type="ARBA" id="ARBA00023027"/>
    </source>
</evidence>
<dbReference type="Gene3D" id="3.40.50.720">
    <property type="entry name" value="NAD(P)-binding Rossmann-like Domain"/>
    <property type="match status" value="1"/>
</dbReference>
<reference evidence="14 15" key="1">
    <citation type="journal article" date="2017" name="Elife">
        <title>Extensive horizontal gene transfer in cheese-associated bacteria.</title>
        <authorList>
            <person name="Bonham K.S."/>
            <person name="Wolfe B.E."/>
            <person name="Dutton R.J."/>
        </authorList>
    </citation>
    <scope>NUCLEOTIDE SEQUENCE [LARGE SCALE GENOMIC DNA]</scope>
    <source>
        <strain evidence="14 15">341_9</strain>
    </source>
</reference>
<comment type="caution">
    <text evidence="14">The sequence shown here is derived from an EMBL/GenBank/DDBJ whole genome shotgun (WGS) entry which is preliminary data.</text>
</comment>
<dbReference type="AlphaFoldDB" id="A0A2A3YGV6"/>
<dbReference type="SUPFAM" id="SSF56327">
    <property type="entry name" value="LDH C-terminal domain-like"/>
    <property type="match status" value="1"/>
</dbReference>
<feature type="compositionally biased region" description="Low complexity" evidence="12">
    <location>
        <begin position="297"/>
        <end position="337"/>
    </location>
</feature>
<keyword evidence="5 9" id="KW-0464">Manganese</keyword>
<proteinExistence type="inferred from homology"/>
<dbReference type="OrthoDB" id="9767022at2"/>
<dbReference type="InterPro" id="IPR019802">
    <property type="entry name" value="GlycHydrolase_4_CS"/>
</dbReference>
<evidence type="ECO:0000313" key="15">
    <source>
        <dbReference type="Proteomes" id="UP000218598"/>
    </source>
</evidence>
<evidence type="ECO:0000256" key="8">
    <source>
        <dbReference type="PIRSR" id="PIRSR601088-2"/>
    </source>
</evidence>
<evidence type="ECO:0000256" key="11">
    <source>
        <dbReference type="RuleBase" id="RU361152"/>
    </source>
</evidence>
<name>A0A2A3YGV6_9MICO</name>
<dbReference type="GO" id="GO:0016616">
    <property type="term" value="F:oxidoreductase activity, acting on the CH-OH group of donors, NAD or NADP as acceptor"/>
    <property type="evidence" value="ECO:0007669"/>
    <property type="project" value="InterPro"/>
</dbReference>
<evidence type="ECO:0000256" key="9">
    <source>
        <dbReference type="PIRSR" id="PIRSR601088-3"/>
    </source>
</evidence>
<keyword evidence="9" id="KW-0408">Iron</keyword>
<evidence type="ECO:0000259" key="13">
    <source>
        <dbReference type="Pfam" id="PF11975"/>
    </source>
</evidence>
<dbReference type="Pfam" id="PF02056">
    <property type="entry name" value="Glyco_hydro_4"/>
    <property type="match status" value="1"/>
</dbReference>
<dbReference type="GO" id="GO:0046872">
    <property type="term" value="F:metal ion binding"/>
    <property type="evidence" value="ECO:0007669"/>
    <property type="project" value="UniProtKB-KW"/>
</dbReference>
<evidence type="ECO:0000256" key="5">
    <source>
        <dbReference type="ARBA" id="ARBA00023211"/>
    </source>
</evidence>
<dbReference type="PROSITE" id="PS01324">
    <property type="entry name" value="GLYCOSYL_HYDROL_F4"/>
    <property type="match status" value="1"/>
</dbReference>
<keyword evidence="15" id="KW-1185">Reference proteome</keyword>
<dbReference type="PRINTS" id="PR00732">
    <property type="entry name" value="GLHYDRLASE4"/>
</dbReference>
<feature type="active site" description="Proton donor" evidence="7">
    <location>
        <position position="172"/>
    </location>
</feature>
<feature type="region of interest" description="Disordered" evidence="12">
    <location>
        <begin position="297"/>
        <end position="341"/>
    </location>
</feature>
<evidence type="ECO:0000256" key="3">
    <source>
        <dbReference type="ARBA" id="ARBA00022801"/>
    </source>
</evidence>
<dbReference type="Pfam" id="PF11975">
    <property type="entry name" value="Glyco_hydro_4C"/>
    <property type="match status" value="1"/>
</dbReference>
<feature type="site" description="Increases basicity of active site Tyr" evidence="10">
    <location>
        <position position="112"/>
    </location>
</feature>
<dbReference type="Gene3D" id="3.90.110.10">
    <property type="entry name" value="Lactate dehydrogenase/glycoside hydrolase, family 4, C-terminal"/>
    <property type="match status" value="1"/>
</dbReference>
<dbReference type="InterPro" id="IPR015955">
    <property type="entry name" value="Lactate_DH/Glyco_Ohase_4_C"/>
</dbReference>
<evidence type="ECO:0000256" key="2">
    <source>
        <dbReference type="ARBA" id="ARBA00022723"/>
    </source>
</evidence>
<accession>A0A2A3YGV6</accession>
<feature type="binding site" evidence="9">
    <location>
        <position position="171"/>
    </location>
    <ligand>
        <name>Mn(2+)</name>
        <dbReference type="ChEBI" id="CHEBI:29035"/>
    </ligand>
</feature>
<keyword evidence="3 11" id="KW-0378">Hydrolase</keyword>
<feature type="domain" description="Glycosyl hydrolase family 4 C-terminal" evidence="13">
    <location>
        <begin position="200"/>
        <end position="490"/>
    </location>
</feature>
<dbReference type="InterPro" id="IPR022616">
    <property type="entry name" value="Glyco_hydro_4_C"/>
</dbReference>
<dbReference type="SUPFAM" id="SSF51735">
    <property type="entry name" value="NAD(P)-binding Rossmann-fold domains"/>
    <property type="match status" value="1"/>
</dbReference>
<evidence type="ECO:0000256" key="10">
    <source>
        <dbReference type="PIRSR" id="PIRSR601088-4"/>
    </source>
</evidence>
<feature type="binding site" evidence="9">
    <location>
        <position position="205"/>
    </location>
    <ligand>
        <name>Mn(2+)</name>
        <dbReference type="ChEBI" id="CHEBI:29035"/>
    </ligand>
</feature>
<feature type="active site" description="Proton acceptor" evidence="7">
    <location>
        <position position="254"/>
    </location>
</feature>